<keyword evidence="1" id="KW-0732">Signal</keyword>
<dbReference type="PROSITE" id="PS51257">
    <property type="entry name" value="PROKAR_LIPOPROTEIN"/>
    <property type="match status" value="1"/>
</dbReference>
<evidence type="ECO:0000313" key="4">
    <source>
        <dbReference type="Proteomes" id="UP000663555"/>
    </source>
</evidence>
<evidence type="ECO:0000259" key="2">
    <source>
        <dbReference type="Pfam" id="PF14344"/>
    </source>
</evidence>
<proteinExistence type="predicted"/>
<dbReference type="Proteomes" id="UP000663555">
    <property type="component" value="Chromosome"/>
</dbReference>
<dbReference type="RefSeq" id="WP_206645577.1">
    <property type="nucleotide sequence ID" value="NZ_CP071247.1"/>
</dbReference>
<accession>A0ABX7MY45</accession>
<gene>
    <name evidence="3" type="ORF">LPB19_08225</name>
</gene>
<name>A0ABX7MY45_9GAMM</name>
<sequence>MKNLLALPLVVVSGFALTGCFDDDDDPQKSNVRVIHASSDAPAVNVNVNGQTVVSGADYKQAAVLTPNAGQASLSIDGLLPGGETATVIDTDAALRFDTSYDVIAVGKVGDETIEPLVLTDDGQRDSADSVRLRVAHLSPDAQEAAGGPVDVYVTAAGAELPEEATFSFSFKESVGPLEVPAGEYQVRVTPAGTDTIVYDSGTVPLPAGADLLVAAVDNTVFGESPISLLAINGADVSEIVDASAGSGIRAVHNSSDAGLVDLYVNATPGSDPATVEDIAFTDTVPEAAVTGAYVALEAGENQVAVTGADGTVPVIDATLDLAVGSATTIVAAGTVAQGSVQALVFEDDSRSVVTAAKLRVIHGAEEADTVDVYLLPTAEGGAAATEINSAEPALDDFEFGQSSGYVEVPEGDYVVFITSTDGSEFLKTGSITLTAGSVYTAIARAAPEDDNNVAGLTLLDDFLTP</sequence>
<feature type="domain" description="DUF4397" evidence="2">
    <location>
        <begin position="30"/>
        <end position="143"/>
    </location>
</feature>
<dbReference type="InterPro" id="IPR025510">
    <property type="entry name" value="DUF4397"/>
</dbReference>
<feature type="signal peptide" evidence="1">
    <location>
        <begin position="1"/>
        <end position="18"/>
    </location>
</feature>
<feature type="chain" id="PRO_5047270468" evidence="1">
    <location>
        <begin position="19"/>
        <end position="466"/>
    </location>
</feature>
<dbReference type="EMBL" id="CP071247">
    <property type="protein sequence ID" value="QSP96350.1"/>
    <property type="molecule type" value="Genomic_DNA"/>
</dbReference>
<organism evidence="3 4">
    <name type="scientific">Marinobacter salinisoli</name>
    <dbReference type="NCBI Taxonomy" id="2769486"/>
    <lineage>
        <taxon>Bacteria</taxon>
        <taxon>Pseudomonadati</taxon>
        <taxon>Pseudomonadota</taxon>
        <taxon>Gammaproteobacteria</taxon>
        <taxon>Pseudomonadales</taxon>
        <taxon>Marinobacteraceae</taxon>
        <taxon>Marinobacter</taxon>
    </lineage>
</organism>
<protein>
    <submittedName>
        <fullName evidence="3">DUF4397 domain-containing protein</fullName>
    </submittedName>
</protein>
<keyword evidence="4" id="KW-1185">Reference proteome</keyword>
<evidence type="ECO:0000313" key="3">
    <source>
        <dbReference type="EMBL" id="QSP96350.1"/>
    </source>
</evidence>
<reference evidence="3 4" key="1">
    <citation type="submission" date="2021-03" db="EMBL/GenBank/DDBJ databases">
        <title>Genome sequencing of Marinobacter sp. LPB0319.</title>
        <authorList>
            <person name="Kim J."/>
        </authorList>
    </citation>
    <scope>NUCLEOTIDE SEQUENCE [LARGE SCALE GENOMIC DNA]</scope>
    <source>
        <strain evidence="3 4">LPB0319</strain>
    </source>
</reference>
<evidence type="ECO:0000256" key="1">
    <source>
        <dbReference type="SAM" id="SignalP"/>
    </source>
</evidence>
<feature type="domain" description="DUF4397" evidence="2">
    <location>
        <begin position="248"/>
        <end position="374"/>
    </location>
</feature>
<dbReference type="Pfam" id="PF14344">
    <property type="entry name" value="DUF4397"/>
    <property type="match status" value="2"/>
</dbReference>